<feature type="region of interest" description="Disordered" evidence="1">
    <location>
        <begin position="1"/>
        <end position="90"/>
    </location>
</feature>
<feature type="compositionally biased region" description="Basic and acidic residues" evidence="1">
    <location>
        <begin position="400"/>
        <end position="412"/>
    </location>
</feature>
<feature type="compositionally biased region" description="Polar residues" evidence="1">
    <location>
        <begin position="424"/>
        <end position="438"/>
    </location>
</feature>
<dbReference type="AlphaFoldDB" id="A0AAN9TMR4"/>
<comment type="caution">
    <text evidence="2">The sequence shown here is derived from an EMBL/GenBank/DDBJ whole genome shotgun (WGS) entry which is preliminary data.</text>
</comment>
<evidence type="ECO:0000256" key="1">
    <source>
        <dbReference type="SAM" id="MobiDB-lite"/>
    </source>
</evidence>
<dbReference type="EMBL" id="JBBCAQ010000036">
    <property type="protein sequence ID" value="KAK7575931.1"/>
    <property type="molecule type" value="Genomic_DNA"/>
</dbReference>
<feature type="region of interest" description="Disordered" evidence="1">
    <location>
        <begin position="280"/>
        <end position="438"/>
    </location>
</feature>
<sequence length="735" mass="80672">MSQEIPESESVESAEETVETLITITAKPVNESGSKTDEKGDDETETNRNEETAAEFLVNGIDEPEREDKRDEETMEFPVNGIDEPKRDEETAEFPVNGIDELKRDEETAEFPVNGIDEPEGADRNMELDMPSLQLSDNDANEIDSPTDRPKKNHSLEEKLSAIIEKACSSDVECEDPPVTQPLILSTDGNVILANNELLPIMEGVTVCDEIVNDMTTQETAALPAESAQNSVAPRKTKRYMYKLKSKKQVLRYFSSVPIVLKKPCINLTRIDLGAMLKANGGTSVRGKRTKRSASISSVVNGKRGRGRPSLSEKKPSTPSSTLHHSVDVAANSNDSNSSYGMQTRKRKLKFAPDGRIMGGAKRQRDFSPSSSSASSEIGDNGDDPPPKESSDEDWQATDADLKELHSADKEILTPTPRKPATKCATSHSAKLATPQSTKSVIPQSVRVATALSKAEHNAGKTFVQKNTADKHIGSLSKALQNQMKPVNPAQLLSTLLGVTIRPSQLNMVRFKPKYLKKHNPSLQKTVIVTGGKPNSPKDEVKTSTPLKMATPKPLMQKILPKSSLASIKTALNKTLETQTTASTPSVLSMALRTDPVSSPFTDSYYEPPAKEPSFDDFTDSRTVRTKGGPKKVLLQKAKLDEKLNRLGVYDLVQDLFDRRPSWNLHIMPDTNTFCIAQLGRGRMGMPVLRKSVEISDDFAAKIFVHQLHCKKYDGVYDTESKLNSLIGDIDSLAA</sequence>
<gene>
    <name evidence="2" type="ORF">V9T40_012217</name>
</gene>
<name>A0AAN9TMR4_9HEMI</name>
<feature type="compositionally biased region" description="Acidic residues" evidence="1">
    <location>
        <begin position="1"/>
        <end position="18"/>
    </location>
</feature>
<proteinExistence type="predicted"/>
<feature type="compositionally biased region" description="Low complexity" evidence="1">
    <location>
        <begin position="328"/>
        <end position="339"/>
    </location>
</feature>
<reference evidence="2 3" key="1">
    <citation type="submission" date="2024-03" db="EMBL/GenBank/DDBJ databases">
        <title>Adaptation during the transition from Ophiocordyceps entomopathogen to insect associate is accompanied by gene loss and intensified selection.</title>
        <authorList>
            <person name="Ward C.M."/>
            <person name="Onetto C.A."/>
            <person name="Borneman A.R."/>
        </authorList>
    </citation>
    <scope>NUCLEOTIDE SEQUENCE [LARGE SCALE GENOMIC DNA]</scope>
    <source>
        <strain evidence="2">AWRI1</strain>
        <tissue evidence="2">Single Adult Female</tissue>
    </source>
</reference>
<protein>
    <submittedName>
        <fullName evidence="2">Uncharacterized protein</fullName>
    </submittedName>
</protein>
<accession>A0AAN9TMR4</accession>
<keyword evidence="3" id="KW-1185">Reference proteome</keyword>
<evidence type="ECO:0000313" key="2">
    <source>
        <dbReference type="EMBL" id="KAK7575931.1"/>
    </source>
</evidence>
<evidence type="ECO:0000313" key="3">
    <source>
        <dbReference type="Proteomes" id="UP001367676"/>
    </source>
</evidence>
<organism evidence="2 3">
    <name type="scientific">Parthenolecanium corni</name>
    <dbReference type="NCBI Taxonomy" id="536013"/>
    <lineage>
        <taxon>Eukaryota</taxon>
        <taxon>Metazoa</taxon>
        <taxon>Ecdysozoa</taxon>
        <taxon>Arthropoda</taxon>
        <taxon>Hexapoda</taxon>
        <taxon>Insecta</taxon>
        <taxon>Pterygota</taxon>
        <taxon>Neoptera</taxon>
        <taxon>Paraneoptera</taxon>
        <taxon>Hemiptera</taxon>
        <taxon>Sternorrhyncha</taxon>
        <taxon>Coccoidea</taxon>
        <taxon>Coccidae</taxon>
        <taxon>Parthenolecanium</taxon>
    </lineage>
</organism>
<dbReference type="Proteomes" id="UP001367676">
    <property type="component" value="Unassembled WGS sequence"/>
</dbReference>